<dbReference type="EMBL" id="JAKZMM010000042">
    <property type="protein sequence ID" value="MCJ2381739.1"/>
    <property type="molecule type" value="Genomic_DNA"/>
</dbReference>
<reference evidence="1 2" key="1">
    <citation type="submission" date="2022-03" db="EMBL/GenBank/DDBJ databases">
        <title>Parabacteroides sp. nov. isolated from swine feces.</title>
        <authorList>
            <person name="Bak J.E."/>
        </authorList>
    </citation>
    <scope>NUCLEOTIDE SEQUENCE [LARGE SCALE GENOMIC DNA]</scope>
    <source>
        <strain evidence="1 2">AGMB00274</strain>
    </source>
</reference>
<gene>
    <name evidence="1" type="ORF">MUN53_14185</name>
</gene>
<protein>
    <submittedName>
        <fullName evidence="1">Uracil-DNA glycosylase family protein</fullName>
    </submittedName>
</protein>
<dbReference type="InterPro" id="IPR036895">
    <property type="entry name" value="Uracil-DNA_glycosylase-like_sf"/>
</dbReference>
<name>A0ABT0C410_9BACT</name>
<evidence type="ECO:0000313" key="2">
    <source>
        <dbReference type="Proteomes" id="UP001165444"/>
    </source>
</evidence>
<organism evidence="1 2">
    <name type="scientific">Parabacteroides faecalis</name>
    <dbReference type="NCBI Taxonomy" id="2924040"/>
    <lineage>
        <taxon>Bacteria</taxon>
        <taxon>Pseudomonadati</taxon>
        <taxon>Bacteroidota</taxon>
        <taxon>Bacteroidia</taxon>
        <taxon>Bacteroidales</taxon>
        <taxon>Tannerellaceae</taxon>
        <taxon>Parabacteroides</taxon>
    </lineage>
</organism>
<comment type="caution">
    <text evidence="1">The sequence shown here is derived from an EMBL/GenBank/DDBJ whole genome shotgun (WGS) entry which is preliminary data.</text>
</comment>
<evidence type="ECO:0000313" key="1">
    <source>
        <dbReference type="EMBL" id="MCJ2381739.1"/>
    </source>
</evidence>
<dbReference type="Gene3D" id="3.40.470.10">
    <property type="entry name" value="Uracil-DNA glycosylase-like domain"/>
    <property type="match status" value="1"/>
</dbReference>
<keyword evidence="2" id="KW-1185">Reference proteome</keyword>
<accession>A0ABT0C410</accession>
<dbReference type="RefSeq" id="WP_243326106.1">
    <property type="nucleotide sequence ID" value="NZ_JAKZMM010000042.1"/>
</dbReference>
<dbReference type="SUPFAM" id="SSF52141">
    <property type="entry name" value="Uracil-DNA glycosylase-like"/>
    <property type="match status" value="1"/>
</dbReference>
<sequence>MKETVAEKHPLGFFLPENTQLLMLGSFPPPQQRWSMNFYYPNIQNDMWRILGLLFYADKDFFLEAPRKFSEEKCKAFCREKGLGIGDTGVEVIRQKGNASDKFLEIVRPIDLEQVLGQIPQCRAIVVTGQKAMDTLLSVLSLYVSVEEPAVGSCSSFVWQGRDMKLFRMPSSSRAYPKPLPEKAAIYRKMFELLGMLPAEEKEK</sequence>
<proteinExistence type="predicted"/>
<dbReference type="Proteomes" id="UP001165444">
    <property type="component" value="Unassembled WGS sequence"/>
</dbReference>
<dbReference type="CDD" id="cd10032">
    <property type="entry name" value="UDG-F6_HDG"/>
    <property type="match status" value="1"/>
</dbReference>